<dbReference type="PANTHER" id="PTHR10192:SF5">
    <property type="entry name" value="GEPHYRIN"/>
    <property type="match status" value="1"/>
</dbReference>
<comment type="caution">
    <text evidence="3">The sequence shown here is derived from an EMBL/GenBank/DDBJ whole genome shotgun (WGS) entry which is preliminary data.</text>
</comment>
<dbReference type="InterPro" id="IPR038987">
    <property type="entry name" value="MoeA-like"/>
</dbReference>
<dbReference type="eggNOG" id="COG0303">
    <property type="taxonomic scope" value="Bacteria"/>
</dbReference>
<feature type="domain" description="MoeA N-terminal and linker" evidence="2">
    <location>
        <begin position="4"/>
        <end position="71"/>
    </location>
</feature>
<dbReference type="EC" id="2.10.1.1" evidence="1"/>
<dbReference type="Gene3D" id="2.170.190.11">
    <property type="entry name" value="Molybdopterin biosynthesis moea protein, domain 3"/>
    <property type="match status" value="1"/>
</dbReference>
<dbReference type="InterPro" id="IPR005110">
    <property type="entry name" value="MoeA_linker/N"/>
</dbReference>
<organism evidence="3 4">
    <name type="scientific">Clostridium carboxidivorans P7</name>
    <dbReference type="NCBI Taxonomy" id="536227"/>
    <lineage>
        <taxon>Bacteria</taxon>
        <taxon>Bacillati</taxon>
        <taxon>Bacillota</taxon>
        <taxon>Clostridia</taxon>
        <taxon>Eubacteriales</taxon>
        <taxon>Clostridiaceae</taxon>
        <taxon>Clostridium</taxon>
    </lineage>
</organism>
<dbReference type="PATRIC" id="fig|536227.13.peg.233"/>
<dbReference type="KEGG" id="cck:Ccar_01035"/>
<proteinExistence type="inferred from homology"/>
<protein>
    <recommendedName>
        <fullName evidence="1">Molybdopterin molybdenumtransferase</fullName>
        <ecNumber evidence="1">2.10.1.1</ecNumber>
    </recommendedName>
</protein>
<comment type="catalytic activity">
    <reaction evidence="1">
        <text>adenylyl-molybdopterin + molybdate = Mo-molybdopterin + AMP + H(+)</text>
        <dbReference type="Rhea" id="RHEA:35047"/>
        <dbReference type="ChEBI" id="CHEBI:15378"/>
        <dbReference type="ChEBI" id="CHEBI:36264"/>
        <dbReference type="ChEBI" id="CHEBI:62727"/>
        <dbReference type="ChEBI" id="CHEBI:71302"/>
        <dbReference type="ChEBI" id="CHEBI:456215"/>
    </reaction>
</comment>
<reference evidence="3 4" key="1">
    <citation type="submission" date="2009-06" db="EMBL/GenBank/DDBJ databases">
        <title>The draft genome of Clostridium carboxidivorans P7.</title>
        <authorList>
            <consortium name="US DOE Joint Genome Institute (JGI-PGF)"/>
            <person name="Lucas S."/>
            <person name="Copeland A."/>
            <person name="Lapidus A."/>
            <person name="Glavina del Rio T."/>
            <person name="Tice H."/>
            <person name="Bruce D."/>
            <person name="Goodwin L."/>
            <person name="Pitluck S."/>
            <person name="Larimer F."/>
            <person name="Land M.L."/>
            <person name="Hauser L."/>
            <person name="Hemme C.L."/>
        </authorList>
    </citation>
    <scope>NUCLEOTIDE SEQUENCE [LARGE SCALE GENOMIC DNA]</scope>
    <source>
        <strain evidence="3 4">P7</strain>
    </source>
</reference>
<sequence>MLKIELEKAVELMIRSIKEIERFEEIKLIDAGGRIIYENIYAPMDNPPFDRSPLDGYALMAEDTKGASKEDIRKLTVVDCIFAG</sequence>
<keyword evidence="1" id="KW-0501">Molybdenum cofactor biosynthesis</keyword>
<evidence type="ECO:0000313" key="4">
    <source>
        <dbReference type="Proteomes" id="UP000004198"/>
    </source>
</evidence>
<dbReference type="PANTHER" id="PTHR10192">
    <property type="entry name" value="MOLYBDOPTERIN BIOSYNTHESIS PROTEIN"/>
    <property type="match status" value="1"/>
</dbReference>
<keyword evidence="1" id="KW-0808">Transferase</keyword>
<dbReference type="Proteomes" id="UP000004198">
    <property type="component" value="Unassembled WGS sequence"/>
</dbReference>
<comment type="pathway">
    <text evidence="1">Cofactor biosynthesis; molybdopterin biosynthesis.</text>
</comment>
<keyword evidence="1" id="KW-0460">Magnesium</keyword>
<dbReference type="EMBL" id="ACVI01000183">
    <property type="protein sequence ID" value="EET84280.1"/>
    <property type="molecule type" value="Genomic_DNA"/>
</dbReference>
<dbReference type="GO" id="GO:0006777">
    <property type="term" value="P:Mo-molybdopterin cofactor biosynthetic process"/>
    <property type="evidence" value="ECO:0007669"/>
    <property type="project" value="UniProtKB-UniRule"/>
</dbReference>
<keyword evidence="4" id="KW-1185">Reference proteome</keyword>
<dbReference type="Gene3D" id="3.90.105.10">
    <property type="entry name" value="Molybdopterin biosynthesis moea protein, domain 2"/>
    <property type="match status" value="1"/>
</dbReference>
<keyword evidence="1" id="KW-0500">Molybdenum</keyword>
<dbReference type="SUPFAM" id="SSF63882">
    <property type="entry name" value="MoeA N-terminal region -like"/>
    <property type="match status" value="1"/>
</dbReference>
<evidence type="ECO:0000313" key="3">
    <source>
        <dbReference type="EMBL" id="EET84280.1"/>
    </source>
</evidence>
<accession>C6Q2K2</accession>
<dbReference type="GO" id="GO:0005737">
    <property type="term" value="C:cytoplasm"/>
    <property type="evidence" value="ECO:0007669"/>
    <property type="project" value="TreeGrafter"/>
</dbReference>
<dbReference type="GO" id="GO:0061599">
    <property type="term" value="F:molybdopterin molybdotransferase activity"/>
    <property type="evidence" value="ECO:0007669"/>
    <property type="project" value="UniProtKB-UniRule"/>
</dbReference>
<comment type="cofactor">
    <cofactor evidence="1">
        <name>Mg(2+)</name>
        <dbReference type="ChEBI" id="CHEBI:18420"/>
    </cofactor>
</comment>
<comment type="similarity">
    <text evidence="1">Belongs to the MoeA family.</text>
</comment>
<gene>
    <name evidence="3" type="ORF">CcarbDRAFT_5270</name>
</gene>
<dbReference type="Pfam" id="PF03453">
    <property type="entry name" value="MoeA_N"/>
    <property type="match status" value="1"/>
</dbReference>
<dbReference type="GO" id="GO:0046872">
    <property type="term" value="F:metal ion binding"/>
    <property type="evidence" value="ECO:0007669"/>
    <property type="project" value="UniProtKB-UniRule"/>
</dbReference>
<keyword evidence="1" id="KW-0479">Metal-binding</keyword>
<dbReference type="UniPathway" id="UPA00344"/>
<dbReference type="STRING" id="536227.Ccar_01035"/>
<name>C6Q2K2_9CLOT</name>
<evidence type="ECO:0000256" key="1">
    <source>
        <dbReference type="RuleBase" id="RU365090"/>
    </source>
</evidence>
<evidence type="ECO:0000259" key="2">
    <source>
        <dbReference type="Pfam" id="PF03453"/>
    </source>
</evidence>
<dbReference type="AlphaFoldDB" id="C6Q2K2"/>
<dbReference type="OrthoDB" id="9804758at2"/>
<comment type="function">
    <text evidence="1">Catalyzes the insertion of molybdate into adenylated molybdopterin with the concomitant release of AMP.</text>
</comment>
<dbReference type="InterPro" id="IPR036135">
    <property type="entry name" value="MoeA_linker/N_sf"/>
</dbReference>